<gene>
    <name evidence="1" type="ORF">LTRI10_LOCUS37430</name>
</gene>
<organism evidence="1 2">
    <name type="scientific">Linum trigynum</name>
    <dbReference type="NCBI Taxonomy" id="586398"/>
    <lineage>
        <taxon>Eukaryota</taxon>
        <taxon>Viridiplantae</taxon>
        <taxon>Streptophyta</taxon>
        <taxon>Embryophyta</taxon>
        <taxon>Tracheophyta</taxon>
        <taxon>Spermatophyta</taxon>
        <taxon>Magnoliopsida</taxon>
        <taxon>eudicotyledons</taxon>
        <taxon>Gunneridae</taxon>
        <taxon>Pentapetalae</taxon>
        <taxon>rosids</taxon>
        <taxon>fabids</taxon>
        <taxon>Malpighiales</taxon>
        <taxon>Linaceae</taxon>
        <taxon>Linum</taxon>
    </lineage>
</organism>
<sequence length="80" mass="8520">MRCSQLVGLTSVAASIKTTTLAAGEEASRQMMAEEEIKPDLGNDICSIEINKPAPPLLPLASTAAFTVNSSRIYILIKID</sequence>
<proteinExistence type="predicted"/>
<dbReference type="Proteomes" id="UP001497516">
    <property type="component" value="Chromosome 6"/>
</dbReference>
<reference evidence="1 2" key="1">
    <citation type="submission" date="2024-04" db="EMBL/GenBank/DDBJ databases">
        <authorList>
            <person name="Fracassetti M."/>
        </authorList>
    </citation>
    <scope>NUCLEOTIDE SEQUENCE [LARGE SCALE GENOMIC DNA]</scope>
</reference>
<evidence type="ECO:0000313" key="1">
    <source>
        <dbReference type="EMBL" id="CAL1397105.1"/>
    </source>
</evidence>
<keyword evidence="2" id="KW-1185">Reference proteome</keyword>
<evidence type="ECO:0000313" key="2">
    <source>
        <dbReference type="Proteomes" id="UP001497516"/>
    </source>
</evidence>
<protein>
    <submittedName>
        <fullName evidence="1">Uncharacterized protein</fullName>
    </submittedName>
</protein>
<dbReference type="EMBL" id="OZ034819">
    <property type="protein sequence ID" value="CAL1397105.1"/>
    <property type="molecule type" value="Genomic_DNA"/>
</dbReference>
<name>A0AAV2FHL1_9ROSI</name>
<accession>A0AAV2FHL1</accession>
<dbReference type="AlphaFoldDB" id="A0AAV2FHL1"/>